<keyword evidence="3" id="KW-1185">Reference proteome</keyword>
<dbReference type="InterPro" id="IPR011971">
    <property type="entry name" value="CHP02284"/>
</dbReference>
<feature type="domain" description="DUF2383" evidence="1">
    <location>
        <begin position="6"/>
        <end position="117"/>
    </location>
</feature>
<dbReference type="NCBIfam" id="TIGR02284">
    <property type="entry name" value="PA2169 family four-helix-bundle protein"/>
    <property type="match status" value="1"/>
</dbReference>
<dbReference type="Pfam" id="PF09537">
    <property type="entry name" value="DUF2383"/>
    <property type="match status" value="1"/>
</dbReference>
<gene>
    <name evidence="2" type="ORF">DJ013_20280</name>
</gene>
<dbReference type="OrthoDB" id="282393at2"/>
<name>A0A2Z4GHT4_9BACT</name>
<proteinExistence type="predicted"/>
<dbReference type="Gene3D" id="1.20.1260.10">
    <property type="match status" value="1"/>
</dbReference>
<protein>
    <recommendedName>
        <fullName evidence="1">DUF2383 domain-containing protein</fullName>
    </recommendedName>
</protein>
<dbReference type="RefSeq" id="WP_111373750.1">
    <property type="nucleotide sequence ID" value="NZ_CP029480.1"/>
</dbReference>
<evidence type="ECO:0000313" key="2">
    <source>
        <dbReference type="EMBL" id="AWW00384.1"/>
    </source>
</evidence>
<dbReference type="InterPro" id="IPR012347">
    <property type="entry name" value="Ferritin-like"/>
</dbReference>
<reference evidence="2 3" key="1">
    <citation type="submission" date="2018-05" db="EMBL/GenBank/DDBJ databases">
        <title>Complete genome sequence of Arcticibacterium luteifluviistationis SM1504T, a cytophagaceae bacterium isolated from Arctic surface seawater.</title>
        <authorList>
            <person name="Li Y."/>
            <person name="Qin Q.-L."/>
        </authorList>
    </citation>
    <scope>NUCLEOTIDE SEQUENCE [LARGE SCALE GENOMIC DNA]</scope>
    <source>
        <strain evidence="2 3">SM1504</strain>
    </source>
</reference>
<dbReference type="KEGG" id="als:DJ013_20280"/>
<dbReference type="EMBL" id="CP029480">
    <property type="protein sequence ID" value="AWW00384.1"/>
    <property type="molecule type" value="Genomic_DNA"/>
</dbReference>
<evidence type="ECO:0000259" key="1">
    <source>
        <dbReference type="Pfam" id="PF09537"/>
    </source>
</evidence>
<dbReference type="AlphaFoldDB" id="A0A2Z4GHT4"/>
<accession>A0A2Z4GHT4</accession>
<evidence type="ECO:0000313" key="3">
    <source>
        <dbReference type="Proteomes" id="UP000249873"/>
    </source>
</evidence>
<dbReference type="InterPro" id="IPR019052">
    <property type="entry name" value="DUF2383"/>
</dbReference>
<dbReference type="SUPFAM" id="SSF47240">
    <property type="entry name" value="Ferritin-like"/>
    <property type="match status" value="1"/>
</dbReference>
<dbReference type="InterPro" id="IPR009078">
    <property type="entry name" value="Ferritin-like_SF"/>
</dbReference>
<dbReference type="Proteomes" id="UP000249873">
    <property type="component" value="Chromosome"/>
</dbReference>
<organism evidence="2 3">
    <name type="scientific">Arcticibacterium luteifluviistationis</name>
    <dbReference type="NCBI Taxonomy" id="1784714"/>
    <lineage>
        <taxon>Bacteria</taxon>
        <taxon>Pseudomonadati</taxon>
        <taxon>Bacteroidota</taxon>
        <taxon>Cytophagia</taxon>
        <taxon>Cytophagales</taxon>
        <taxon>Leadbetterellaceae</taxon>
        <taxon>Arcticibacterium</taxon>
    </lineage>
</organism>
<sequence>MKNQDKIKALQTLTELQIDREAGYRKVAEEAAVADFDLKVMFQNMANDSMKSIEFLNAFLAQYGGERVEHENSFLSEVHQAWIDLKKAISARDRKALLGSCEFGENIIIGAYETILEDERLVDVEIRMLLNSQLDDIKKSLRIIEEAKELEEA</sequence>